<feature type="compositionally biased region" description="Polar residues" evidence="1">
    <location>
        <begin position="173"/>
        <end position="188"/>
    </location>
</feature>
<organism evidence="2">
    <name type="scientific">Alexandrium catenella</name>
    <name type="common">Red tide dinoflagellate</name>
    <name type="synonym">Gonyaulax catenella</name>
    <dbReference type="NCBI Taxonomy" id="2925"/>
    <lineage>
        <taxon>Eukaryota</taxon>
        <taxon>Sar</taxon>
        <taxon>Alveolata</taxon>
        <taxon>Dinophyceae</taxon>
        <taxon>Gonyaulacales</taxon>
        <taxon>Pyrocystaceae</taxon>
        <taxon>Alexandrium</taxon>
    </lineage>
</organism>
<feature type="compositionally biased region" description="Basic and acidic residues" evidence="1">
    <location>
        <begin position="260"/>
        <end position="272"/>
    </location>
</feature>
<feature type="region of interest" description="Disordered" evidence="1">
    <location>
        <begin position="41"/>
        <end position="70"/>
    </location>
</feature>
<feature type="compositionally biased region" description="Polar residues" evidence="1">
    <location>
        <begin position="195"/>
        <end position="204"/>
    </location>
</feature>
<protein>
    <submittedName>
        <fullName evidence="2">Uncharacterized protein</fullName>
    </submittedName>
</protein>
<evidence type="ECO:0000313" key="2">
    <source>
        <dbReference type="EMBL" id="CAD9096047.1"/>
    </source>
</evidence>
<evidence type="ECO:0000256" key="1">
    <source>
        <dbReference type="SAM" id="MobiDB-lite"/>
    </source>
</evidence>
<sequence length="360" mass="37407">MAQGRRLQSTHPSPLIPAAVAVVQMAPLGAAQRHATADTTLAAKASDVSRGRSRSRLPAGADAKQVRTSRAQGPQLKDWVLVRIGSRFWRDGVPALVSRVTTGLSEGDSTVCLVLPNRLALRHGFGSSKPFQELEGVAFRDIKPYTGSDQASLGAVLLKAIKEFRGAARGRQDTSVPSSSAGAVQSAATDVETVPATQEETSAPTAAPELPMTVEAEADGLRQGEEPGPCDSEAGVANSESSVAAALEQVVPTTPLPRSGDARPLVRNESGPKEAPAAPAPEAAAAAPLYSGKPSSASRHAELTAAVARAFRSCGAMELSRHELEAALAATFGQEELSRGLQALDQENKVFLSGDLVFLI</sequence>
<gene>
    <name evidence="2" type="ORF">ACAT0790_LOCUS5098</name>
</gene>
<accession>A0A7S1L6V3</accession>
<feature type="compositionally biased region" description="Low complexity" evidence="1">
    <location>
        <begin position="274"/>
        <end position="288"/>
    </location>
</feature>
<name>A0A7S1L6V3_ALECA</name>
<dbReference type="EMBL" id="HBGE01008438">
    <property type="protein sequence ID" value="CAD9096047.1"/>
    <property type="molecule type" value="Transcribed_RNA"/>
</dbReference>
<dbReference type="AlphaFoldDB" id="A0A7S1L6V3"/>
<reference evidence="2" key="1">
    <citation type="submission" date="2021-01" db="EMBL/GenBank/DDBJ databases">
        <authorList>
            <person name="Corre E."/>
            <person name="Pelletier E."/>
            <person name="Niang G."/>
            <person name="Scheremetjew M."/>
            <person name="Finn R."/>
            <person name="Kale V."/>
            <person name="Holt S."/>
            <person name="Cochrane G."/>
            <person name="Meng A."/>
            <person name="Brown T."/>
            <person name="Cohen L."/>
        </authorList>
    </citation>
    <scope>NUCLEOTIDE SEQUENCE</scope>
    <source>
        <strain evidence="2">OF101</strain>
    </source>
</reference>
<feature type="region of interest" description="Disordered" evidence="1">
    <location>
        <begin position="168"/>
        <end position="296"/>
    </location>
</feature>
<proteinExistence type="predicted"/>